<organism evidence="6 7">
    <name type="scientific">Noviherbaspirillum denitrificans</name>
    <dbReference type="NCBI Taxonomy" id="1968433"/>
    <lineage>
        <taxon>Bacteria</taxon>
        <taxon>Pseudomonadati</taxon>
        <taxon>Pseudomonadota</taxon>
        <taxon>Betaproteobacteria</taxon>
        <taxon>Burkholderiales</taxon>
        <taxon>Oxalobacteraceae</taxon>
        <taxon>Noviherbaspirillum</taxon>
    </lineage>
</organism>
<dbReference type="GO" id="GO:0043565">
    <property type="term" value="F:sequence-specific DNA binding"/>
    <property type="evidence" value="ECO:0007669"/>
    <property type="project" value="TreeGrafter"/>
</dbReference>
<dbReference type="InterPro" id="IPR058163">
    <property type="entry name" value="LysR-type_TF_proteobact-type"/>
</dbReference>
<evidence type="ECO:0000259" key="5">
    <source>
        <dbReference type="PROSITE" id="PS50931"/>
    </source>
</evidence>
<evidence type="ECO:0000313" key="6">
    <source>
        <dbReference type="EMBL" id="OWW21093.1"/>
    </source>
</evidence>
<keyword evidence="7" id="KW-1185">Reference proteome</keyword>
<evidence type="ECO:0000313" key="7">
    <source>
        <dbReference type="Proteomes" id="UP000197535"/>
    </source>
</evidence>
<dbReference type="EMBL" id="LSTO01000001">
    <property type="protein sequence ID" value="OWW21093.1"/>
    <property type="molecule type" value="Genomic_DNA"/>
</dbReference>
<feature type="domain" description="HTH lysR-type" evidence="5">
    <location>
        <begin position="4"/>
        <end position="61"/>
    </location>
</feature>
<dbReference type="InterPro" id="IPR036388">
    <property type="entry name" value="WH-like_DNA-bd_sf"/>
</dbReference>
<dbReference type="SUPFAM" id="SSF46785">
    <property type="entry name" value="Winged helix' DNA-binding domain"/>
    <property type="match status" value="1"/>
</dbReference>
<dbReference type="OrthoDB" id="8937058at2"/>
<comment type="similarity">
    <text evidence="1">Belongs to the LysR transcriptional regulatory family.</text>
</comment>
<dbReference type="Proteomes" id="UP000197535">
    <property type="component" value="Unassembled WGS sequence"/>
</dbReference>
<comment type="caution">
    <text evidence="6">The sequence shown here is derived from an EMBL/GenBank/DDBJ whole genome shotgun (WGS) entry which is preliminary data.</text>
</comment>
<name>A0A254TKG2_9BURK</name>
<evidence type="ECO:0000256" key="1">
    <source>
        <dbReference type="ARBA" id="ARBA00009437"/>
    </source>
</evidence>
<keyword evidence="4" id="KW-0804">Transcription</keyword>
<dbReference type="InterPro" id="IPR005119">
    <property type="entry name" value="LysR_subst-bd"/>
</dbReference>
<dbReference type="Pfam" id="PF00126">
    <property type="entry name" value="HTH_1"/>
    <property type="match status" value="1"/>
</dbReference>
<protein>
    <recommendedName>
        <fullName evidence="5">HTH lysR-type domain-containing protein</fullName>
    </recommendedName>
</protein>
<dbReference type="Gene3D" id="1.10.10.10">
    <property type="entry name" value="Winged helix-like DNA-binding domain superfamily/Winged helix DNA-binding domain"/>
    <property type="match status" value="1"/>
</dbReference>
<evidence type="ECO:0000256" key="2">
    <source>
        <dbReference type="ARBA" id="ARBA00023015"/>
    </source>
</evidence>
<keyword evidence="2" id="KW-0805">Transcription regulation</keyword>
<evidence type="ECO:0000256" key="4">
    <source>
        <dbReference type="ARBA" id="ARBA00023163"/>
    </source>
</evidence>
<dbReference type="AlphaFoldDB" id="A0A254TKG2"/>
<dbReference type="RefSeq" id="WP_088707945.1">
    <property type="nucleotide sequence ID" value="NZ_LSTO01000001.1"/>
</dbReference>
<gene>
    <name evidence="6" type="ORF">AYR66_18045</name>
</gene>
<dbReference type="Gene3D" id="3.40.190.10">
    <property type="entry name" value="Periplasmic binding protein-like II"/>
    <property type="match status" value="2"/>
</dbReference>
<dbReference type="PANTHER" id="PTHR30537:SF26">
    <property type="entry name" value="GLYCINE CLEAVAGE SYSTEM TRANSCRIPTIONAL ACTIVATOR"/>
    <property type="match status" value="1"/>
</dbReference>
<evidence type="ECO:0000256" key="3">
    <source>
        <dbReference type="ARBA" id="ARBA00023125"/>
    </source>
</evidence>
<dbReference type="InterPro" id="IPR000847">
    <property type="entry name" value="LysR_HTH_N"/>
</dbReference>
<dbReference type="GO" id="GO:0003700">
    <property type="term" value="F:DNA-binding transcription factor activity"/>
    <property type="evidence" value="ECO:0007669"/>
    <property type="project" value="InterPro"/>
</dbReference>
<dbReference type="GO" id="GO:0006351">
    <property type="term" value="P:DNA-templated transcription"/>
    <property type="evidence" value="ECO:0007669"/>
    <property type="project" value="TreeGrafter"/>
</dbReference>
<dbReference type="PANTHER" id="PTHR30537">
    <property type="entry name" value="HTH-TYPE TRANSCRIPTIONAL REGULATOR"/>
    <property type="match status" value="1"/>
</dbReference>
<keyword evidence="3" id="KW-0238">DNA-binding</keyword>
<sequence length="291" mass="33006">MKLPPLNALRVFYVLGQTTSLRRAAETLCVTHTAVVRQIKELEAWFGVKLVSTTVRGTELTAEGRRLYTFVAESFKLLAQGTEEIKPSRQTKELRIWAMPGFATFWILPRLGSLQEALPGVTISLLPTEQTPSFFDNEVDAVVRYGCPTARDLSNHLILRPRLIAVASRTWVEKHPEIRQPKDLLSVPLIHERYQEDWQNWFDALGIKNCGHLNGPRVGVSTAVLEAVHRDQGPGLFPDVFNVQNMRGGLLQVVPDAPRIGGYYFVTRSDRENEPRIVRLREWLTENLKDA</sequence>
<reference evidence="6 7" key="1">
    <citation type="submission" date="2016-02" db="EMBL/GenBank/DDBJ databases">
        <authorList>
            <person name="Wen L."/>
            <person name="He K."/>
            <person name="Yang H."/>
        </authorList>
    </citation>
    <scope>NUCLEOTIDE SEQUENCE [LARGE SCALE GENOMIC DNA]</scope>
    <source>
        <strain evidence="6 7">TSA40</strain>
    </source>
</reference>
<dbReference type="Pfam" id="PF03466">
    <property type="entry name" value="LysR_substrate"/>
    <property type="match status" value="1"/>
</dbReference>
<proteinExistence type="inferred from homology"/>
<dbReference type="InterPro" id="IPR036390">
    <property type="entry name" value="WH_DNA-bd_sf"/>
</dbReference>
<dbReference type="SUPFAM" id="SSF53850">
    <property type="entry name" value="Periplasmic binding protein-like II"/>
    <property type="match status" value="1"/>
</dbReference>
<accession>A0A254TKG2</accession>
<dbReference type="PROSITE" id="PS50931">
    <property type="entry name" value="HTH_LYSR"/>
    <property type="match status" value="1"/>
</dbReference>